<dbReference type="AlphaFoldDB" id="A0A427YMK5"/>
<dbReference type="GO" id="GO:0005829">
    <property type="term" value="C:cytosol"/>
    <property type="evidence" value="ECO:0007669"/>
    <property type="project" value="TreeGrafter"/>
</dbReference>
<dbReference type="STRING" id="1890683.A0A427YMK5"/>
<protein>
    <submittedName>
        <fullName evidence="3">Uncharacterized protein</fullName>
    </submittedName>
</protein>
<keyword evidence="4" id="KW-1185">Reference proteome</keyword>
<dbReference type="InterPro" id="IPR051330">
    <property type="entry name" value="Phosphatase_reg/MetRdx"/>
</dbReference>
<evidence type="ECO:0000256" key="1">
    <source>
        <dbReference type="ARBA" id="ARBA00006658"/>
    </source>
</evidence>
<organism evidence="3 4">
    <name type="scientific">Saitozyma podzolica</name>
    <dbReference type="NCBI Taxonomy" id="1890683"/>
    <lineage>
        <taxon>Eukaryota</taxon>
        <taxon>Fungi</taxon>
        <taxon>Dikarya</taxon>
        <taxon>Basidiomycota</taxon>
        <taxon>Agaricomycotina</taxon>
        <taxon>Tremellomycetes</taxon>
        <taxon>Tremellales</taxon>
        <taxon>Trimorphomycetaceae</taxon>
        <taxon>Saitozyma</taxon>
    </lineage>
</organism>
<gene>
    <name evidence="3" type="ORF">EHS25_008721</name>
</gene>
<feature type="region of interest" description="Disordered" evidence="2">
    <location>
        <begin position="315"/>
        <end position="349"/>
    </location>
</feature>
<dbReference type="GO" id="GO:0031929">
    <property type="term" value="P:TOR signaling"/>
    <property type="evidence" value="ECO:0007669"/>
    <property type="project" value="TreeGrafter"/>
</dbReference>
<evidence type="ECO:0000313" key="4">
    <source>
        <dbReference type="Proteomes" id="UP000279259"/>
    </source>
</evidence>
<proteinExistence type="inferred from homology"/>
<reference evidence="3 4" key="1">
    <citation type="submission" date="2018-11" db="EMBL/GenBank/DDBJ databases">
        <title>Genome sequence of Saitozyma podzolica DSM 27192.</title>
        <authorList>
            <person name="Aliyu H."/>
            <person name="Gorte O."/>
            <person name="Ochsenreither K."/>
        </authorList>
    </citation>
    <scope>NUCLEOTIDE SEQUENCE [LARGE SCALE GENOMIC DNA]</scope>
    <source>
        <strain evidence="3 4">DSM 27192</strain>
    </source>
</reference>
<accession>A0A427YMK5</accession>
<comment type="caution">
    <text evidence="3">The sequence shown here is derived from an EMBL/GenBank/DDBJ whole genome shotgun (WGS) entry which is preliminary data.</text>
</comment>
<dbReference type="Proteomes" id="UP000279259">
    <property type="component" value="Unassembled WGS sequence"/>
</dbReference>
<feature type="region of interest" description="Disordered" evidence="2">
    <location>
        <begin position="1"/>
        <end position="31"/>
    </location>
</feature>
<comment type="similarity">
    <text evidence="1">Belongs to the TIP41 family.</text>
</comment>
<evidence type="ECO:0000313" key="3">
    <source>
        <dbReference type="EMBL" id="RSH92306.1"/>
    </source>
</evidence>
<dbReference type="PANTHER" id="PTHR21021">
    <property type="entry name" value="GAF/PUTATIVE CYTOSKELETAL PROTEIN"/>
    <property type="match status" value="1"/>
</dbReference>
<sequence length="373" mass="41331">MAPPQAPAEAPYPARMPSRPPKYEIEKDGQTSTIRIDDWTITATKRPILNGKEIDAAEKRLNLPLPEMTFGNNSLTLRYRPGPPPQHAQVAGQSSVVAQEQPSETSSVTLAWNALDALAEVAVGEGWEERVGGGVQVAMAEKWSKGRSSPSSLLSDTPLPTTPVKPHDWTYSTTFAGSVAGPSTFEPSSSHHLPLALLSRQDPVLDQILFYEDVPLFEDELHDNGESLYNVRIRVMPHSFFILTRLFLRVDSVLFRICDVRVYHAFGSGEIIREVRGMEASYDEVKERLKRQSDLSPLTDPNFVYQAMMAINAPLQSPDGSGGSGDQQRPELDHRPRSRVRGKPWPGLGTRVEVMQLPTEEQAVQEGMRTLAL</sequence>
<dbReference type="Pfam" id="PF04176">
    <property type="entry name" value="TIP41"/>
    <property type="match status" value="1"/>
</dbReference>
<evidence type="ECO:0000256" key="2">
    <source>
        <dbReference type="SAM" id="MobiDB-lite"/>
    </source>
</evidence>
<dbReference type="InterPro" id="IPR007303">
    <property type="entry name" value="TIP41-like"/>
</dbReference>
<name>A0A427YMK5_9TREE</name>
<dbReference type="OrthoDB" id="10253878at2759"/>
<dbReference type="PANTHER" id="PTHR21021:SF16">
    <property type="entry name" value="TIP41-LIKE PROTEIN"/>
    <property type="match status" value="1"/>
</dbReference>
<dbReference type="EMBL" id="RSCD01000006">
    <property type="protein sequence ID" value="RSH92306.1"/>
    <property type="molecule type" value="Genomic_DNA"/>
</dbReference>